<keyword evidence="3" id="KW-1185">Reference proteome</keyword>
<dbReference type="RefSeq" id="WP_005559876.1">
    <property type="nucleotide sequence ID" value="NZ_AOIB01000043.1"/>
</dbReference>
<feature type="region of interest" description="Disordered" evidence="1">
    <location>
        <begin position="89"/>
        <end position="118"/>
    </location>
</feature>
<dbReference type="CDD" id="cd10970">
    <property type="entry name" value="CE4_DAC_u1_6s"/>
    <property type="match status" value="1"/>
</dbReference>
<feature type="compositionally biased region" description="Acidic residues" evidence="1">
    <location>
        <begin position="34"/>
        <end position="52"/>
    </location>
</feature>
<dbReference type="GO" id="GO:0005975">
    <property type="term" value="P:carbohydrate metabolic process"/>
    <property type="evidence" value="ECO:0007669"/>
    <property type="project" value="InterPro"/>
</dbReference>
<dbReference type="eggNOG" id="arCOG09161">
    <property type="taxonomic scope" value="Archaea"/>
</dbReference>
<organism evidence="2 3">
    <name type="scientific">Natronococcus amylolyticus DSM 10524</name>
    <dbReference type="NCBI Taxonomy" id="1227497"/>
    <lineage>
        <taxon>Archaea</taxon>
        <taxon>Methanobacteriati</taxon>
        <taxon>Methanobacteriota</taxon>
        <taxon>Stenosarchaea group</taxon>
        <taxon>Halobacteria</taxon>
        <taxon>Halobacteriales</taxon>
        <taxon>Natrialbaceae</taxon>
        <taxon>Natronococcus</taxon>
    </lineage>
</organism>
<reference evidence="2 3" key="1">
    <citation type="journal article" date="2014" name="PLoS Genet.">
        <title>Phylogenetically driven sequencing of extremely halophilic archaea reveals strategies for static and dynamic osmo-response.</title>
        <authorList>
            <person name="Becker E.A."/>
            <person name="Seitzer P.M."/>
            <person name="Tritt A."/>
            <person name="Larsen D."/>
            <person name="Krusor M."/>
            <person name="Yao A.I."/>
            <person name="Wu D."/>
            <person name="Madern D."/>
            <person name="Eisen J.A."/>
            <person name="Darling A.E."/>
            <person name="Facciotti M.T."/>
        </authorList>
    </citation>
    <scope>NUCLEOTIDE SEQUENCE [LARGE SCALE GENOMIC DNA]</scope>
    <source>
        <strain evidence="2 3">DSM 10524</strain>
    </source>
</reference>
<dbReference type="PATRIC" id="fig|1227497.3.peg.4343"/>
<evidence type="ECO:0000313" key="3">
    <source>
        <dbReference type="Proteomes" id="UP000011688"/>
    </source>
</evidence>
<evidence type="ECO:0000256" key="1">
    <source>
        <dbReference type="SAM" id="MobiDB-lite"/>
    </source>
</evidence>
<feature type="region of interest" description="Disordered" evidence="1">
    <location>
        <begin position="28"/>
        <end position="76"/>
    </location>
</feature>
<comment type="caution">
    <text evidence="2">The sequence shown here is derived from an EMBL/GenBank/DDBJ whole genome shotgun (WGS) entry which is preliminary data.</text>
</comment>
<gene>
    <name evidence="2" type="ORF">C491_21201</name>
</gene>
<accession>L9WVK2</accession>
<dbReference type="OrthoDB" id="248140at2157"/>
<evidence type="ECO:0000313" key="2">
    <source>
        <dbReference type="EMBL" id="ELY53447.1"/>
    </source>
</evidence>
<dbReference type="SUPFAM" id="SSF88713">
    <property type="entry name" value="Glycoside hydrolase/deacetylase"/>
    <property type="match status" value="1"/>
</dbReference>
<proteinExistence type="predicted"/>
<dbReference type="Proteomes" id="UP000011688">
    <property type="component" value="Unassembled WGS sequence"/>
</dbReference>
<protein>
    <submittedName>
        <fullName evidence="2">Polysaccharide deacetylase</fullName>
    </submittedName>
</protein>
<dbReference type="eggNOG" id="arCOG09394">
    <property type="taxonomic scope" value="Archaea"/>
</dbReference>
<dbReference type="AlphaFoldDB" id="L9WVK2"/>
<dbReference type="InterPro" id="IPR011330">
    <property type="entry name" value="Glyco_hydro/deAcase_b/a-brl"/>
</dbReference>
<name>L9WVK2_9EURY</name>
<sequence>MDNGTNTGFGSSRRRLLAAVGATSATLAGCTDFLSEDENGDDGGNGDDEGNGDDSNGGNGDDSDDGGDGGGETLWPAIDDGELLADFEEEPSRRSGELSMSSDEARRGSQAAVVEDEDGEEAGLTVYFSDGIDLTEHDVSFAVKPESANRIVVEFVAPGRGSRLTTVRTVPGEFTGWFRLDCGYEHKPGDEPDLSNVTAINILATNDGRPIKMAVDDLRKVESVDNGKAILLFHGGYESQYEIAADMLEERGWAAAVPLPPEAIGEGGRMDATQLQELQDRGWDICSNPSTTTALSDSPQDRQRTVLENSKNMLEEQGFEDGARHLLVPGDRMSEETYEVVRDVHETAFLFGSCPSTMPPTERHMIPHIWGPALHDGVRRHINLVDQYNQLTVLRMQRIVDTDDPEDGEMSLDDFEHLLNHLEHRGLDVITPSDLVDESYERETDDDVDDERPEGTILEAGRSYEFEGDGSTAETVELDEGVVVASFSHDGDDEFVVELDGDVLATTAGQTTGESILPVDGGSYQLEIAGDGEWLVDLSQPEIHGEDLEELPVERSGNGSSFVGPLWAPDDVSLSLTHDGDGEFVVTGYGADGSYEQLVDQTGSFDSPRSYAAAGTVWIDIEADGNWTLEAEDA</sequence>
<dbReference type="Gene3D" id="3.20.20.370">
    <property type="entry name" value="Glycoside hydrolase/deacetylase"/>
    <property type="match status" value="1"/>
</dbReference>
<dbReference type="EMBL" id="AOIB01000043">
    <property type="protein sequence ID" value="ELY53447.1"/>
    <property type="molecule type" value="Genomic_DNA"/>
</dbReference>